<dbReference type="EMBL" id="SNYC01000006">
    <property type="protein sequence ID" value="TDQ07551.1"/>
    <property type="molecule type" value="Genomic_DNA"/>
</dbReference>
<dbReference type="GO" id="GO:0005524">
    <property type="term" value="F:ATP binding"/>
    <property type="evidence" value="ECO:0007669"/>
    <property type="project" value="UniProtKB-KW"/>
</dbReference>
<dbReference type="InterPro" id="IPR000629">
    <property type="entry name" value="RNA-helicase_DEAD-box_CS"/>
</dbReference>
<sequence>MINPFSKLGISDDVVNAVKDLGFENPTPIQEQSIPVLLEGNNDFVGLAQTGTGKTAAFGLPLLELIDFKSNKPQALILCPTRELCLQITSDIKNFSKNISGANVVAVYGGANIMQQLREIRIGVQIVVATPGRMLDIIGRKAIDFTNVKYVVLDEADEMLNMGFQEDINDILSTTPDDKKTWLFSATMPPEVRRIAKNYMDSPVELTMGTKNTGNVNIEHEYYIVRARDKYAALKRIVDFNPEIFAVVFCKTKLDTQDVAEHLIKDGYNADALHGDLSQQQRDKVMQRFRERNMQLLIATDVAARGIDVNNVTHVINYSLPDEIESYTHRSGRTGRAGKTGISICIINSKEIGKIRQIERIIGKQFTKAELPTGFDVCEKQLFSLVHKVHNVEVNESQIEQYIPRIMDEFAELSKEDVIKRFASLEFNRFLEYYKNAPDLNSSADDRGERSERGERGSRSSEGYTRLFINLGSVDDFTRGDLLSFVCNNGKISGKSIGKIDLKGVYSFFEVENATVESLFANFKAVEFNNRGVRIEKTAEGEGGSGGGRSRGGFGGERRSGGGGYAGKREGGSGERRSYSGGAGGGRREGGNSSGGFRDFSGRSREERGGNSGGGRREGGSSDRKRRS</sequence>
<dbReference type="InterPro" id="IPR044742">
    <property type="entry name" value="DEAD/DEAH_RhlB"/>
</dbReference>
<dbReference type="GO" id="GO:0016787">
    <property type="term" value="F:hydrolase activity"/>
    <property type="evidence" value="ECO:0007669"/>
    <property type="project" value="UniProtKB-KW"/>
</dbReference>
<dbReference type="InterPro" id="IPR027417">
    <property type="entry name" value="P-loop_NTPase"/>
</dbReference>
<dbReference type="CDD" id="cd12252">
    <property type="entry name" value="RRM_DbpA"/>
    <property type="match status" value="1"/>
</dbReference>
<dbReference type="Proteomes" id="UP000295620">
    <property type="component" value="Unassembled WGS sequence"/>
</dbReference>
<organism evidence="12 13">
    <name type="scientific">Pedobacter metabolipauper</name>
    <dbReference type="NCBI Taxonomy" id="425513"/>
    <lineage>
        <taxon>Bacteria</taxon>
        <taxon>Pseudomonadati</taxon>
        <taxon>Bacteroidota</taxon>
        <taxon>Sphingobacteriia</taxon>
        <taxon>Sphingobacteriales</taxon>
        <taxon>Sphingobacteriaceae</taxon>
        <taxon>Pedobacter</taxon>
    </lineage>
</organism>
<dbReference type="Pfam" id="PF00270">
    <property type="entry name" value="DEAD"/>
    <property type="match status" value="1"/>
</dbReference>
<evidence type="ECO:0000256" key="4">
    <source>
        <dbReference type="ARBA" id="ARBA00022806"/>
    </source>
</evidence>
<evidence type="ECO:0000256" key="3">
    <source>
        <dbReference type="ARBA" id="ARBA00022801"/>
    </source>
</evidence>
<dbReference type="PANTHER" id="PTHR47963">
    <property type="entry name" value="DEAD-BOX ATP-DEPENDENT RNA HELICASE 47, MITOCHONDRIAL"/>
    <property type="match status" value="1"/>
</dbReference>
<dbReference type="GO" id="GO:0033592">
    <property type="term" value="F:RNA strand annealing activity"/>
    <property type="evidence" value="ECO:0007669"/>
    <property type="project" value="TreeGrafter"/>
</dbReference>
<gene>
    <name evidence="12" type="ORF">ATK78_3678</name>
</gene>
<dbReference type="InterPro" id="IPR050547">
    <property type="entry name" value="DEAD_box_RNA_helicases"/>
</dbReference>
<protein>
    <recommendedName>
        <fullName evidence="1">RNA helicase</fullName>
        <ecNumber evidence="1">3.6.4.13</ecNumber>
    </recommendedName>
</protein>
<dbReference type="PANTHER" id="PTHR47963:SF8">
    <property type="entry name" value="ATP-DEPENDENT RNA HELICASE DEAD"/>
    <property type="match status" value="1"/>
</dbReference>
<evidence type="ECO:0000259" key="9">
    <source>
        <dbReference type="PROSITE" id="PS51192"/>
    </source>
</evidence>
<name>A0A4R6SSJ1_9SPHI</name>
<feature type="compositionally biased region" description="Basic and acidic residues" evidence="8">
    <location>
        <begin position="567"/>
        <end position="578"/>
    </location>
</feature>
<feature type="compositionally biased region" description="Basic and acidic residues" evidence="8">
    <location>
        <begin position="600"/>
        <end position="628"/>
    </location>
</feature>
<keyword evidence="4 7" id="KW-0347">Helicase</keyword>
<feature type="domain" description="Helicase C-terminal" evidence="10">
    <location>
        <begin position="236"/>
        <end position="379"/>
    </location>
</feature>
<dbReference type="InterPro" id="IPR014001">
    <property type="entry name" value="Helicase_ATP-bd"/>
</dbReference>
<dbReference type="GO" id="GO:0005829">
    <property type="term" value="C:cytosol"/>
    <property type="evidence" value="ECO:0007669"/>
    <property type="project" value="TreeGrafter"/>
</dbReference>
<feature type="short sequence motif" description="Q motif" evidence="6">
    <location>
        <begin position="3"/>
        <end position="31"/>
    </location>
</feature>
<proteinExistence type="inferred from homology"/>
<feature type="domain" description="Helicase ATP-binding" evidence="9">
    <location>
        <begin position="35"/>
        <end position="206"/>
    </location>
</feature>
<dbReference type="Pfam" id="PF00271">
    <property type="entry name" value="Helicase_C"/>
    <property type="match status" value="1"/>
</dbReference>
<evidence type="ECO:0000256" key="2">
    <source>
        <dbReference type="ARBA" id="ARBA00022741"/>
    </source>
</evidence>
<dbReference type="Gene3D" id="3.40.50.300">
    <property type="entry name" value="P-loop containing nucleotide triphosphate hydrolases"/>
    <property type="match status" value="2"/>
</dbReference>
<dbReference type="CDD" id="cd18787">
    <property type="entry name" value="SF2_C_DEAD"/>
    <property type="match status" value="1"/>
</dbReference>
<dbReference type="PROSITE" id="PS51195">
    <property type="entry name" value="Q_MOTIF"/>
    <property type="match status" value="1"/>
</dbReference>
<evidence type="ECO:0000256" key="6">
    <source>
        <dbReference type="PROSITE-ProRule" id="PRU00552"/>
    </source>
</evidence>
<evidence type="ECO:0000313" key="12">
    <source>
        <dbReference type="EMBL" id="TDQ07551.1"/>
    </source>
</evidence>
<feature type="domain" description="DEAD-box RNA helicase Q" evidence="11">
    <location>
        <begin position="3"/>
        <end position="31"/>
    </location>
</feature>
<dbReference type="CDD" id="cd00268">
    <property type="entry name" value="DEADc"/>
    <property type="match status" value="1"/>
</dbReference>
<dbReference type="SMART" id="SM00490">
    <property type="entry name" value="HELICc"/>
    <property type="match status" value="1"/>
</dbReference>
<keyword evidence="13" id="KW-1185">Reference proteome</keyword>
<dbReference type="GO" id="GO:0003724">
    <property type="term" value="F:RNA helicase activity"/>
    <property type="evidence" value="ECO:0007669"/>
    <property type="project" value="UniProtKB-EC"/>
</dbReference>
<feature type="region of interest" description="Disordered" evidence="8">
    <location>
        <begin position="538"/>
        <end position="628"/>
    </location>
</feature>
<dbReference type="AlphaFoldDB" id="A0A4R6SSJ1"/>
<keyword evidence="3 7" id="KW-0378">Hydrolase</keyword>
<evidence type="ECO:0000256" key="7">
    <source>
        <dbReference type="RuleBase" id="RU000492"/>
    </source>
</evidence>
<dbReference type="PROSITE" id="PS51194">
    <property type="entry name" value="HELICASE_CTER"/>
    <property type="match status" value="1"/>
</dbReference>
<dbReference type="Gene3D" id="3.30.70.330">
    <property type="match status" value="1"/>
</dbReference>
<reference evidence="12 13" key="1">
    <citation type="submission" date="2019-03" db="EMBL/GenBank/DDBJ databases">
        <title>Genomic Encyclopedia of Archaeal and Bacterial Type Strains, Phase II (KMG-II): from individual species to whole genera.</title>
        <authorList>
            <person name="Goeker M."/>
        </authorList>
    </citation>
    <scope>NUCLEOTIDE SEQUENCE [LARGE SCALE GENOMIC DNA]</scope>
    <source>
        <strain evidence="12 13">DSM 19035</strain>
    </source>
</reference>
<dbReference type="EC" id="3.6.4.13" evidence="1"/>
<dbReference type="InterPro" id="IPR011545">
    <property type="entry name" value="DEAD/DEAH_box_helicase_dom"/>
</dbReference>
<evidence type="ECO:0000259" key="10">
    <source>
        <dbReference type="PROSITE" id="PS51194"/>
    </source>
</evidence>
<accession>A0A4R6SSJ1</accession>
<dbReference type="Pfam" id="PF03880">
    <property type="entry name" value="DbpA"/>
    <property type="match status" value="1"/>
</dbReference>
<dbReference type="SUPFAM" id="SSF52540">
    <property type="entry name" value="P-loop containing nucleoside triphosphate hydrolases"/>
    <property type="match status" value="1"/>
</dbReference>
<comment type="caution">
    <text evidence="12">The sequence shown here is derived from an EMBL/GenBank/DDBJ whole genome shotgun (WGS) entry which is preliminary data.</text>
</comment>
<evidence type="ECO:0000256" key="5">
    <source>
        <dbReference type="ARBA" id="ARBA00022840"/>
    </source>
</evidence>
<dbReference type="GO" id="GO:0005840">
    <property type="term" value="C:ribosome"/>
    <property type="evidence" value="ECO:0007669"/>
    <property type="project" value="TreeGrafter"/>
</dbReference>
<evidence type="ECO:0000259" key="11">
    <source>
        <dbReference type="PROSITE" id="PS51195"/>
    </source>
</evidence>
<keyword evidence="5 7" id="KW-0067">ATP-binding</keyword>
<dbReference type="PROSITE" id="PS51192">
    <property type="entry name" value="HELICASE_ATP_BIND_1"/>
    <property type="match status" value="1"/>
</dbReference>
<comment type="similarity">
    <text evidence="7">Belongs to the DEAD box helicase family.</text>
</comment>
<dbReference type="InterPro" id="IPR012677">
    <property type="entry name" value="Nucleotide-bd_a/b_plait_sf"/>
</dbReference>
<evidence type="ECO:0000256" key="8">
    <source>
        <dbReference type="SAM" id="MobiDB-lite"/>
    </source>
</evidence>
<dbReference type="GO" id="GO:0009409">
    <property type="term" value="P:response to cold"/>
    <property type="evidence" value="ECO:0007669"/>
    <property type="project" value="TreeGrafter"/>
</dbReference>
<dbReference type="RefSeq" id="WP_208112396.1">
    <property type="nucleotide sequence ID" value="NZ_SNYC01000006.1"/>
</dbReference>
<evidence type="ECO:0000313" key="13">
    <source>
        <dbReference type="Proteomes" id="UP000295620"/>
    </source>
</evidence>
<evidence type="ECO:0000256" key="1">
    <source>
        <dbReference type="ARBA" id="ARBA00012552"/>
    </source>
</evidence>
<keyword evidence="2 7" id="KW-0547">Nucleotide-binding</keyword>
<dbReference type="PROSITE" id="PS00039">
    <property type="entry name" value="DEAD_ATP_HELICASE"/>
    <property type="match status" value="1"/>
</dbReference>
<dbReference type="InterPro" id="IPR014014">
    <property type="entry name" value="RNA_helicase_DEAD_Q_motif"/>
</dbReference>
<dbReference type="InterPro" id="IPR005580">
    <property type="entry name" value="DbpA/CsdA_RNA-bd_dom"/>
</dbReference>
<dbReference type="SMART" id="SM00487">
    <property type="entry name" value="DEXDc"/>
    <property type="match status" value="1"/>
</dbReference>
<dbReference type="InterPro" id="IPR001650">
    <property type="entry name" value="Helicase_C-like"/>
</dbReference>
<feature type="compositionally biased region" description="Gly residues" evidence="8">
    <location>
        <begin position="541"/>
        <end position="566"/>
    </location>
</feature>